<protein>
    <submittedName>
        <fullName evidence="1">Uncharacterized protein</fullName>
    </submittedName>
</protein>
<reference evidence="1 2" key="1">
    <citation type="journal article" date="2019" name="Genome Biol. Evol.">
        <title>Insights into the evolution of the New World diploid cottons (Gossypium, subgenus Houzingenia) based on genome sequencing.</title>
        <authorList>
            <person name="Grover C.E."/>
            <person name="Arick M.A. 2nd"/>
            <person name="Thrash A."/>
            <person name="Conover J.L."/>
            <person name="Sanders W.S."/>
            <person name="Peterson D.G."/>
            <person name="Frelichowski J.E."/>
            <person name="Scheffler J.A."/>
            <person name="Scheffler B.E."/>
            <person name="Wendel J.F."/>
        </authorList>
    </citation>
    <scope>NUCLEOTIDE SEQUENCE [LARGE SCALE GENOMIC DNA]</scope>
    <source>
        <strain evidence="1">5</strain>
        <tissue evidence="1">Leaf</tissue>
    </source>
</reference>
<organism evidence="1 2">
    <name type="scientific">Gossypium gossypioides</name>
    <name type="common">Mexican cotton</name>
    <name type="synonym">Selera gossypioides</name>
    <dbReference type="NCBI Taxonomy" id="34282"/>
    <lineage>
        <taxon>Eukaryota</taxon>
        <taxon>Viridiplantae</taxon>
        <taxon>Streptophyta</taxon>
        <taxon>Embryophyta</taxon>
        <taxon>Tracheophyta</taxon>
        <taxon>Spermatophyta</taxon>
        <taxon>Magnoliopsida</taxon>
        <taxon>eudicotyledons</taxon>
        <taxon>Gunneridae</taxon>
        <taxon>Pentapetalae</taxon>
        <taxon>rosids</taxon>
        <taxon>malvids</taxon>
        <taxon>Malvales</taxon>
        <taxon>Malvaceae</taxon>
        <taxon>Malvoideae</taxon>
        <taxon>Gossypium</taxon>
    </lineage>
</organism>
<dbReference type="Proteomes" id="UP000593579">
    <property type="component" value="Unassembled WGS sequence"/>
</dbReference>
<proteinExistence type="predicted"/>
<name>A0A7J9BKK9_GOSGO</name>
<dbReference type="EMBL" id="JABEZY010000004">
    <property type="protein sequence ID" value="MBA0736730.1"/>
    <property type="molecule type" value="Genomic_DNA"/>
</dbReference>
<gene>
    <name evidence="1" type="ORF">Gogos_010238</name>
</gene>
<keyword evidence="2" id="KW-1185">Reference proteome</keyword>
<accession>A0A7J9BKK9</accession>
<feature type="non-terminal residue" evidence="1">
    <location>
        <position position="1"/>
    </location>
</feature>
<sequence>ISRLKNQDKYLQRYVQATKHGLLQQVFELRKHWKIKFICRWNYTARSIVQHAKNHMRFASHA</sequence>
<dbReference type="AlphaFoldDB" id="A0A7J9BKK9"/>
<evidence type="ECO:0000313" key="1">
    <source>
        <dbReference type="EMBL" id="MBA0736730.1"/>
    </source>
</evidence>
<comment type="caution">
    <text evidence="1">The sequence shown here is derived from an EMBL/GenBank/DDBJ whole genome shotgun (WGS) entry which is preliminary data.</text>
</comment>
<evidence type="ECO:0000313" key="2">
    <source>
        <dbReference type="Proteomes" id="UP000593579"/>
    </source>
</evidence>